<comment type="caution">
    <text evidence="6">The sequence shown here is derived from an EMBL/GenBank/DDBJ whole genome shotgun (WGS) entry which is preliminary data.</text>
</comment>
<gene>
    <name evidence="6" type="ORF">C7B45_00200</name>
</gene>
<dbReference type="SUPFAM" id="SSF82093">
    <property type="entry name" value="Heme chaperone CcmE"/>
    <property type="match status" value="1"/>
</dbReference>
<keyword evidence="5" id="KW-0812">Transmembrane</keyword>
<dbReference type="Proteomes" id="UP000241848">
    <property type="component" value="Unassembled WGS sequence"/>
</dbReference>
<name>A0A2T2WPB7_9FIRM</name>
<dbReference type="GO" id="GO:0020037">
    <property type="term" value="F:heme binding"/>
    <property type="evidence" value="ECO:0007669"/>
    <property type="project" value="InterPro"/>
</dbReference>
<feature type="transmembrane region" description="Helical" evidence="5">
    <location>
        <begin position="7"/>
        <end position="23"/>
    </location>
</feature>
<reference evidence="6 7" key="1">
    <citation type="journal article" date="2014" name="BMC Genomics">
        <title>Comparison of environmental and isolate Sulfobacillus genomes reveals diverse carbon, sulfur, nitrogen, and hydrogen metabolisms.</title>
        <authorList>
            <person name="Justice N.B."/>
            <person name="Norman A."/>
            <person name="Brown C.T."/>
            <person name="Singh A."/>
            <person name="Thomas B.C."/>
            <person name="Banfield J.F."/>
        </authorList>
    </citation>
    <scope>NUCLEOTIDE SEQUENCE [LARGE SCALE GENOMIC DNA]</scope>
    <source>
        <strain evidence="6">AMDSBA3</strain>
    </source>
</reference>
<keyword evidence="4 5" id="KW-0472">Membrane</keyword>
<dbReference type="Gene3D" id="2.40.50.140">
    <property type="entry name" value="Nucleic acid-binding proteins"/>
    <property type="match status" value="1"/>
</dbReference>
<keyword evidence="2" id="KW-0479">Metal-binding</keyword>
<dbReference type="EMBL" id="PXYV01000001">
    <property type="protein sequence ID" value="PSR24076.1"/>
    <property type="molecule type" value="Genomic_DNA"/>
</dbReference>
<evidence type="ECO:0000256" key="3">
    <source>
        <dbReference type="ARBA" id="ARBA00022748"/>
    </source>
</evidence>
<dbReference type="AlphaFoldDB" id="A0A2T2WPB7"/>
<comment type="subcellular location">
    <subcellularLocation>
        <location evidence="1">Membrane</location>
    </subcellularLocation>
</comment>
<dbReference type="Pfam" id="PF03100">
    <property type="entry name" value="CcmE"/>
    <property type="match status" value="1"/>
</dbReference>
<evidence type="ECO:0000256" key="1">
    <source>
        <dbReference type="ARBA" id="ARBA00004370"/>
    </source>
</evidence>
<evidence type="ECO:0000313" key="7">
    <source>
        <dbReference type="Proteomes" id="UP000241848"/>
    </source>
</evidence>
<keyword evidence="5" id="KW-1133">Transmembrane helix</keyword>
<dbReference type="InterPro" id="IPR004329">
    <property type="entry name" value="CcmE"/>
</dbReference>
<dbReference type="GO" id="GO:0005886">
    <property type="term" value="C:plasma membrane"/>
    <property type="evidence" value="ECO:0007669"/>
    <property type="project" value="InterPro"/>
</dbReference>
<evidence type="ECO:0000313" key="6">
    <source>
        <dbReference type="EMBL" id="PSR24076.1"/>
    </source>
</evidence>
<dbReference type="GO" id="GO:0017004">
    <property type="term" value="P:cytochrome complex assembly"/>
    <property type="evidence" value="ECO:0007669"/>
    <property type="project" value="UniProtKB-KW"/>
</dbReference>
<dbReference type="InterPro" id="IPR036127">
    <property type="entry name" value="CcmE-like_sf"/>
</dbReference>
<organism evidence="6 7">
    <name type="scientific">Sulfobacillus acidophilus</name>
    <dbReference type="NCBI Taxonomy" id="53633"/>
    <lineage>
        <taxon>Bacteria</taxon>
        <taxon>Bacillati</taxon>
        <taxon>Bacillota</taxon>
        <taxon>Clostridia</taxon>
        <taxon>Eubacteriales</taxon>
        <taxon>Clostridiales Family XVII. Incertae Sedis</taxon>
        <taxon>Sulfobacillus</taxon>
    </lineage>
</organism>
<sequence length="133" mass="15168">MPKITRLQLSVVVIVAVLVYMMIQGVHNFSSYFVTVRTYRAHLGQLRTQNVRVEGTVLARSVRYNPEDGSLRFTLTSGSEQLNVLYRGMMPDERFRDAHAIVKGKMGANGFFYAQKLEIQCPDHYAPSPRRDS</sequence>
<evidence type="ECO:0000256" key="4">
    <source>
        <dbReference type="ARBA" id="ARBA00023136"/>
    </source>
</evidence>
<accession>A0A2T2WPB7</accession>
<keyword evidence="2" id="KW-0408">Iron</keyword>
<keyword evidence="2" id="KW-0349">Heme</keyword>
<evidence type="ECO:0000256" key="2">
    <source>
        <dbReference type="ARBA" id="ARBA00022617"/>
    </source>
</evidence>
<dbReference type="GO" id="GO:0017003">
    <property type="term" value="P:protein-heme linkage"/>
    <property type="evidence" value="ECO:0007669"/>
    <property type="project" value="InterPro"/>
</dbReference>
<dbReference type="InterPro" id="IPR012340">
    <property type="entry name" value="NA-bd_OB-fold"/>
</dbReference>
<evidence type="ECO:0000256" key="5">
    <source>
        <dbReference type="SAM" id="Phobius"/>
    </source>
</evidence>
<proteinExistence type="predicted"/>
<protein>
    <submittedName>
        <fullName evidence="6">Cytochrome C biogenesis protein CcmE</fullName>
    </submittedName>
</protein>
<keyword evidence="3" id="KW-0201">Cytochrome c-type biogenesis</keyword>